<accession>A0A6J5YY80</accession>
<dbReference type="PRINTS" id="PR00080">
    <property type="entry name" value="SDRFAMILY"/>
</dbReference>
<dbReference type="GO" id="GO:0030497">
    <property type="term" value="P:fatty acid elongation"/>
    <property type="evidence" value="ECO:0007669"/>
    <property type="project" value="TreeGrafter"/>
</dbReference>
<dbReference type="FunFam" id="3.40.50.720:FF:000084">
    <property type="entry name" value="Short-chain dehydrogenase reductase"/>
    <property type="match status" value="1"/>
</dbReference>
<dbReference type="CDD" id="cd05233">
    <property type="entry name" value="SDR_c"/>
    <property type="match status" value="1"/>
</dbReference>
<evidence type="ECO:0000256" key="1">
    <source>
        <dbReference type="ARBA" id="ARBA00006484"/>
    </source>
</evidence>
<sequence>MASQAPVVLITGSAHGIGFATAQKFFANGYNVAISDLNEGDLEAALKELDPSGERSIGVKIDVTSRQDIEAGVAKLVAKFGRLDVLINNAGNFRQGATETYSDSDWDQITSVHLDGAFKASQIAYPHLKQSPAGAIVSVSSIAARVGLPKRASYNVSKAGIEALTRTLAVEWASDGIRVNAVAPGFTESRNMKDLEDKGLTTPAKLLAAIPLGRFAKMGEQAAAIYFLASSEASFITGQTLVVDGGTTIDVRI</sequence>
<dbReference type="PANTHER" id="PTHR42760:SF123">
    <property type="entry name" value="OXIDOREDUCTASE"/>
    <property type="match status" value="1"/>
</dbReference>
<dbReference type="PRINTS" id="PR00081">
    <property type="entry name" value="GDHRDH"/>
</dbReference>
<dbReference type="EMBL" id="CAESAF010000037">
    <property type="protein sequence ID" value="CAB4335204.1"/>
    <property type="molecule type" value="Genomic_DNA"/>
</dbReference>
<comment type="similarity">
    <text evidence="1">Belongs to the short-chain dehydrogenases/reductases (SDR) family.</text>
</comment>
<dbReference type="InterPro" id="IPR002347">
    <property type="entry name" value="SDR_fam"/>
</dbReference>
<dbReference type="Gene3D" id="3.40.50.720">
    <property type="entry name" value="NAD(P)-binding Rossmann-like Domain"/>
    <property type="match status" value="1"/>
</dbReference>
<dbReference type="AlphaFoldDB" id="A0A6J5YY80"/>
<proteinExistence type="inferred from homology"/>
<reference evidence="2" key="1">
    <citation type="submission" date="2020-05" db="EMBL/GenBank/DDBJ databases">
        <authorList>
            <person name="Chiriac C."/>
            <person name="Salcher M."/>
            <person name="Ghai R."/>
            <person name="Kavagutti S V."/>
        </authorList>
    </citation>
    <scope>NUCLEOTIDE SEQUENCE</scope>
</reference>
<dbReference type="Pfam" id="PF13561">
    <property type="entry name" value="adh_short_C2"/>
    <property type="match status" value="1"/>
</dbReference>
<name>A0A6J5YY80_9ZZZZ</name>
<dbReference type="PROSITE" id="PS00061">
    <property type="entry name" value="ADH_SHORT"/>
    <property type="match status" value="1"/>
</dbReference>
<dbReference type="SUPFAM" id="SSF51735">
    <property type="entry name" value="NAD(P)-binding Rossmann-fold domains"/>
    <property type="match status" value="1"/>
</dbReference>
<organism evidence="2">
    <name type="scientific">freshwater metagenome</name>
    <dbReference type="NCBI Taxonomy" id="449393"/>
    <lineage>
        <taxon>unclassified sequences</taxon>
        <taxon>metagenomes</taxon>
        <taxon>ecological metagenomes</taxon>
    </lineage>
</organism>
<evidence type="ECO:0000313" key="2">
    <source>
        <dbReference type="EMBL" id="CAB4335204.1"/>
    </source>
</evidence>
<dbReference type="PANTHER" id="PTHR42760">
    <property type="entry name" value="SHORT-CHAIN DEHYDROGENASES/REDUCTASES FAMILY MEMBER"/>
    <property type="match status" value="1"/>
</dbReference>
<protein>
    <submittedName>
        <fullName evidence="2">Unannotated protein</fullName>
    </submittedName>
</protein>
<dbReference type="GO" id="GO:0016616">
    <property type="term" value="F:oxidoreductase activity, acting on the CH-OH group of donors, NAD or NADP as acceptor"/>
    <property type="evidence" value="ECO:0007669"/>
    <property type="project" value="TreeGrafter"/>
</dbReference>
<dbReference type="InterPro" id="IPR036291">
    <property type="entry name" value="NAD(P)-bd_dom_sf"/>
</dbReference>
<gene>
    <name evidence="2" type="ORF">UFOPK3574_00501</name>
</gene>
<dbReference type="InterPro" id="IPR020904">
    <property type="entry name" value="Sc_DH/Rdtase_CS"/>
</dbReference>